<dbReference type="InterPro" id="IPR018170">
    <property type="entry name" value="Aldo/ket_reductase_CS"/>
</dbReference>
<feature type="region of interest" description="Disordered" evidence="1">
    <location>
        <begin position="308"/>
        <end position="333"/>
    </location>
</feature>
<evidence type="ECO:0000256" key="1">
    <source>
        <dbReference type="SAM" id="MobiDB-lite"/>
    </source>
</evidence>
<sequence>MEIITKESQSRHNIRLHNGKNMPIVGLGLWLANDPQQLEDAIASALEAGYRHFDTAYFYQNEEILGKALRKWIDAGKGKREDLFIVTKLPWTGMTTDKVEFFFKLSLKKLQLTYVDLYLCHMPTGLKFVDENNLVPTNENGKVLYDPSTDIIAVWKEMEKLVDSGKARAIGLSNYNERQVEKIMKNARIPPANLQVELHAYFQNRKVVACAQKHNISVCAYAPLGSPGRKAIDFQVVKFEVPNILEDPAVLDIAKKHKKTTGQVLLRFLLQQGIAVIPKSTNPDRIKQNIDLFDFSLSNVDMRRLEGLDKGEPGRSFPGFPGMNAHPEAPWKQ</sequence>
<gene>
    <name evidence="3" type="ORF">ODALV1_LOCUS11392</name>
</gene>
<dbReference type="Proteomes" id="UP001642540">
    <property type="component" value="Unassembled WGS sequence"/>
</dbReference>
<dbReference type="InterPro" id="IPR036812">
    <property type="entry name" value="NAD(P)_OxRdtase_dom_sf"/>
</dbReference>
<feature type="domain" description="NADP-dependent oxidoreductase" evidence="2">
    <location>
        <begin position="27"/>
        <end position="309"/>
    </location>
</feature>
<dbReference type="SUPFAM" id="SSF51430">
    <property type="entry name" value="NAD(P)-linked oxidoreductase"/>
    <property type="match status" value="1"/>
</dbReference>
<protein>
    <recommendedName>
        <fullName evidence="2">NADP-dependent oxidoreductase domain-containing protein</fullName>
    </recommendedName>
</protein>
<keyword evidence="4" id="KW-1185">Reference proteome</keyword>
<dbReference type="PROSITE" id="PS00062">
    <property type="entry name" value="ALDOKETO_REDUCTASE_2"/>
    <property type="match status" value="1"/>
</dbReference>
<name>A0ABP1QLQ9_9HEXA</name>
<dbReference type="PROSITE" id="PS00063">
    <property type="entry name" value="ALDOKETO_REDUCTASE_3"/>
    <property type="match status" value="1"/>
</dbReference>
<evidence type="ECO:0000259" key="2">
    <source>
        <dbReference type="Pfam" id="PF00248"/>
    </source>
</evidence>
<dbReference type="EMBL" id="CAXLJM020000034">
    <property type="protein sequence ID" value="CAL8103246.1"/>
    <property type="molecule type" value="Genomic_DNA"/>
</dbReference>
<dbReference type="InterPro" id="IPR020471">
    <property type="entry name" value="AKR"/>
</dbReference>
<evidence type="ECO:0000313" key="3">
    <source>
        <dbReference type="EMBL" id="CAL8103246.1"/>
    </source>
</evidence>
<evidence type="ECO:0000313" key="4">
    <source>
        <dbReference type="Proteomes" id="UP001642540"/>
    </source>
</evidence>
<organism evidence="3 4">
    <name type="scientific">Orchesella dallaii</name>
    <dbReference type="NCBI Taxonomy" id="48710"/>
    <lineage>
        <taxon>Eukaryota</taxon>
        <taxon>Metazoa</taxon>
        <taxon>Ecdysozoa</taxon>
        <taxon>Arthropoda</taxon>
        <taxon>Hexapoda</taxon>
        <taxon>Collembola</taxon>
        <taxon>Entomobryomorpha</taxon>
        <taxon>Entomobryoidea</taxon>
        <taxon>Orchesellidae</taxon>
        <taxon>Orchesellinae</taxon>
        <taxon>Orchesella</taxon>
    </lineage>
</organism>
<dbReference type="PANTHER" id="PTHR11732">
    <property type="entry name" value="ALDO/KETO REDUCTASE"/>
    <property type="match status" value="1"/>
</dbReference>
<dbReference type="PROSITE" id="PS00798">
    <property type="entry name" value="ALDOKETO_REDUCTASE_1"/>
    <property type="match status" value="1"/>
</dbReference>
<dbReference type="Gene3D" id="3.20.20.100">
    <property type="entry name" value="NADP-dependent oxidoreductase domain"/>
    <property type="match status" value="1"/>
</dbReference>
<dbReference type="PIRSF" id="PIRSF000097">
    <property type="entry name" value="AKR"/>
    <property type="match status" value="1"/>
</dbReference>
<dbReference type="PRINTS" id="PR00069">
    <property type="entry name" value="ALDKETRDTASE"/>
</dbReference>
<proteinExistence type="predicted"/>
<dbReference type="InterPro" id="IPR023210">
    <property type="entry name" value="NADP_OxRdtase_dom"/>
</dbReference>
<comment type="caution">
    <text evidence="3">The sequence shown here is derived from an EMBL/GenBank/DDBJ whole genome shotgun (WGS) entry which is preliminary data.</text>
</comment>
<accession>A0ABP1QLQ9</accession>
<reference evidence="3 4" key="1">
    <citation type="submission" date="2024-08" db="EMBL/GenBank/DDBJ databases">
        <authorList>
            <person name="Cucini C."/>
            <person name="Frati F."/>
        </authorList>
    </citation>
    <scope>NUCLEOTIDE SEQUENCE [LARGE SCALE GENOMIC DNA]</scope>
</reference>
<dbReference type="Pfam" id="PF00248">
    <property type="entry name" value="Aldo_ket_red"/>
    <property type="match status" value="1"/>
</dbReference>